<sequence>MRHEKIMNVQDILQSSPFNQIMKKGLMVHDLNLQIEQLFPSQFKGLYRVTNIEGEKLFFEVANAIVRQGLLFKQQQLLSLAKIINPKVNCLVFNINPSLVKNNLNM</sequence>
<accession>A0ABW3I9P7</accession>
<name>A0ABW3I9P7_9PAST</name>
<evidence type="ECO:0000313" key="1">
    <source>
        <dbReference type="EMBL" id="MFD0966513.1"/>
    </source>
</evidence>
<gene>
    <name evidence="1" type="ORF">ACFQ02_06615</name>
</gene>
<proteinExistence type="predicted"/>
<dbReference type="RefSeq" id="WP_380820836.1">
    <property type="nucleotide sequence ID" value="NZ_JBHTJN010000011.1"/>
</dbReference>
<dbReference type="InterPro" id="IPR007922">
    <property type="entry name" value="DciA-like"/>
</dbReference>
<reference evidence="2" key="1">
    <citation type="journal article" date="2019" name="Int. J. Syst. Evol. Microbiol.">
        <title>The Global Catalogue of Microorganisms (GCM) 10K type strain sequencing project: providing services to taxonomists for standard genome sequencing and annotation.</title>
        <authorList>
            <consortium name="The Broad Institute Genomics Platform"/>
            <consortium name="The Broad Institute Genome Sequencing Center for Infectious Disease"/>
            <person name="Wu L."/>
            <person name="Ma J."/>
        </authorList>
    </citation>
    <scope>NUCLEOTIDE SEQUENCE [LARGE SCALE GENOMIC DNA]</scope>
    <source>
        <strain evidence="2">CCUG 61707</strain>
    </source>
</reference>
<dbReference type="EMBL" id="JBHTJN010000011">
    <property type="protein sequence ID" value="MFD0966513.1"/>
    <property type="molecule type" value="Genomic_DNA"/>
</dbReference>
<organism evidence="1 2">
    <name type="scientific">Seminibacterium arietis</name>
    <dbReference type="NCBI Taxonomy" id="1173502"/>
    <lineage>
        <taxon>Bacteria</taxon>
        <taxon>Pseudomonadati</taxon>
        <taxon>Pseudomonadota</taxon>
        <taxon>Gammaproteobacteria</taxon>
        <taxon>Pasteurellales</taxon>
        <taxon>Pasteurellaceae</taxon>
        <taxon>Seminibacterium</taxon>
    </lineage>
</organism>
<evidence type="ECO:0000313" key="2">
    <source>
        <dbReference type="Proteomes" id="UP001596996"/>
    </source>
</evidence>
<dbReference type="Proteomes" id="UP001596996">
    <property type="component" value="Unassembled WGS sequence"/>
</dbReference>
<keyword evidence="2" id="KW-1185">Reference proteome</keyword>
<comment type="caution">
    <text evidence="1">The sequence shown here is derived from an EMBL/GenBank/DDBJ whole genome shotgun (WGS) entry which is preliminary data.</text>
</comment>
<protein>
    <submittedName>
        <fullName evidence="1">DciA family protein</fullName>
    </submittedName>
</protein>
<dbReference type="Pfam" id="PF05258">
    <property type="entry name" value="DciA"/>
    <property type="match status" value="1"/>
</dbReference>